<evidence type="ECO:0000256" key="7">
    <source>
        <dbReference type="ARBA" id="ARBA00023268"/>
    </source>
</evidence>
<reference evidence="10 12" key="1">
    <citation type="submission" date="2019-09" db="EMBL/GenBank/DDBJ databases">
        <title>Genome sequence of Clostridium sp. EA1.</title>
        <authorList>
            <person name="Poehlein A."/>
            <person name="Bengelsdorf F.R."/>
            <person name="Daniel R."/>
        </authorList>
    </citation>
    <scope>NUCLEOTIDE SEQUENCE [LARGE SCALE GENOMIC DNA]</scope>
    <source>
        <strain evidence="10 12">EA1</strain>
    </source>
</reference>
<feature type="binding site" evidence="9">
    <location>
        <position position="402"/>
    </location>
    <ligand>
        <name>substrate</name>
    </ligand>
</feature>
<protein>
    <recommendedName>
        <fullName evidence="9">Arginine biosynthesis bifunctional protein ArgJ</fullName>
    </recommendedName>
    <domain>
        <recommendedName>
            <fullName evidence="9">Glutamate N-acetyltransferase</fullName>
            <ecNumber evidence="9">2.3.1.35</ecNumber>
        </recommendedName>
        <alternativeName>
            <fullName evidence="9">Ornithine acetyltransferase</fullName>
            <shortName evidence="9">OATase</shortName>
        </alternativeName>
        <alternativeName>
            <fullName evidence="9">Ornithine transacetylase</fullName>
        </alternativeName>
    </domain>
    <domain>
        <recommendedName>
            <fullName evidence="9">Amino-acid acetyltransferase</fullName>
            <ecNumber evidence="9">2.3.1.1</ecNumber>
        </recommendedName>
        <alternativeName>
            <fullName evidence="9">N-acetylglutamate synthase</fullName>
            <shortName evidence="9">AGSase</shortName>
        </alternativeName>
    </domain>
    <component>
        <recommendedName>
            <fullName evidence="9">Arginine biosynthesis bifunctional protein ArgJ alpha chain</fullName>
        </recommendedName>
    </component>
    <component>
        <recommendedName>
            <fullName evidence="9">Arginine biosynthesis bifunctional protein ArgJ beta chain</fullName>
        </recommendedName>
    </component>
</protein>
<dbReference type="GO" id="GO:0006592">
    <property type="term" value="P:ornithine biosynthetic process"/>
    <property type="evidence" value="ECO:0007669"/>
    <property type="project" value="TreeGrafter"/>
</dbReference>
<accession>A0A7G8T6Q4</accession>
<dbReference type="GO" id="GO:0005737">
    <property type="term" value="C:cytoplasm"/>
    <property type="evidence" value="ECO:0007669"/>
    <property type="project" value="UniProtKB-SubCell"/>
</dbReference>
<evidence type="ECO:0000256" key="4">
    <source>
        <dbReference type="ARBA" id="ARBA00022605"/>
    </source>
</evidence>
<dbReference type="KEGG" id="cfem:HCR03_11025"/>
<feature type="binding site" evidence="9">
    <location>
        <position position="189"/>
    </location>
    <ligand>
        <name>substrate</name>
    </ligand>
</feature>
<comment type="function">
    <text evidence="9">Catalyzes two activities which are involved in the cyclic version of arginine biosynthesis: the synthesis of N-acetylglutamate from glutamate and acetyl-CoA as the acetyl donor, and of ornithine by transacetylation between N(2)-acetylornithine and glutamate.</text>
</comment>
<organism evidence="10 12">
    <name type="scientific">Caproicibacter fermentans</name>
    <dbReference type="NCBI Taxonomy" id="2576756"/>
    <lineage>
        <taxon>Bacteria</taxon>
        <taxon>Bacillati</taxon>
        <taxon>Bacillota</taxon>
        <taxon>Clostridia</taxon>
        <taxon>Eubacteriales</taxon>
        <taxon>Acutalibacteraceae</taxon>
        <taxon>Caproicibacter</taxon>
    </lineage>
</organism>
<keyword evidence="4 9" id="KW-0028">Amino-acid biosynthesis</keyword>
<feature type="binding site" evidence="9">
    <location>
        <position position="276"/>
    </location>
    <ligand>
        <name>substrate</name>
    </ligand>
</feature>
<dbReference type="EC" id="2.3.1.1" evidence="9"/>
<dbReference type="InterPro" id="IPR002813">
    <property type="entry name" value="Arg_biosynth_ArgJ"/>
</dbReference>
<keyword evidence="8 9" id="KW-0012">Acyltransferase</keyword>
<dbReference type="RefSeq" id="WP_066645816.1">
    <property type="nucleotide sequence ID" value="NZ_CP060286.1"/>
</dbReference>
<keyword evidence="7 9" id="KW-0511">Multifunctional enzyme</keyword>
<evidence type="ECO:0000256" key="6">
    <source>
        <dbReference type="ARBA" id="ARBA00022813"/>
    </source>
</evidence>
<dbReference type="PANTHER" id="PTHR23100">
    <property type="entry name" value="ARGININE BIOSYNTHESIS BIFUNCTIONAL PROTEIN ARGJ"/>
    <property type="match status" value="1"/>
</dbReference>
<feature type="binding site" evidence="9">
    <location>
        <position position="407"/>
    </location>
    <ligand>
        <name>substrate</name>
    </ligand>
</feature>
<evidence type="ECO:0000256" key="5">
    <source>
        <dbReference type="ARBA" id="ARBA00022679"/>
    </source>
</evidence>
<keyword evidence="3 9" id="KW-0055">Arginine biosynthesis</keyword>
<dbReference type="Gene3D" id="3.60.70.12">
    <property type="entry name" value="L-amino peptidase D-ALA esterase/amidase"/>
    <property type="match status" value="1"/>
</dbReference>
<keyword evidence="9" id="KW-0963">Cytoplasm</keyword>
<dbReference type="FunFam" id="3.60.70.12:FF:000001">
    <property type="entry name" value="Arginine biosynthesis bifunctional protein ArgJ, chloroplastic"/>
    <property type="match status" value="1"/>
</dbReference>
<dbReference type="InterPro" id="IPR042195">
    <property type="entry name" value="ArgJ_beta_C"/>
</dbReference>
<evidence type="ECO:0000313" key="11">
    <source>
        <dbReference type="EMBL" id="QNK39295.1"/>
    </source>
</evidence>
<sequence>MAIQFVEGGATAARGFTAWGMHCGIRRNTSKPDLAMICSAVPCSAAAVYTQNLVKGAPILVTKEHLKDGTARAVIVNSGNANTCNADGVEKAERMCRAAAKALGIREDDVIVASTGVIGVPLPIEPIENSVSQLASLLSKDGSLEAAKAIMTTDTVVKNLAVKCTLGGKTVRIGGIAKGSGMIHPNMGTMLCFVTTDAAVSAPVLDTALRAAVDKSFNMVSVDGDTSTNDTCAVMASGLAGNPELTKAEGEDYEIFAGALLELCTALARMLAKDGEGASRLLICTVTGAKDEENAKKAAKGVICSSLVKAAMFGADANWGRVLCAVGYCGAETDVGRVDVSFASKAGGLSVCENGAGIPFSEELAKKVLSEDEVTILVKLRDGDARATAFGCDLTYDYVKINGDYRT</sequence>
<feature type="binding site" evidence="9">
    <location>
        <position position="178"/>
    </location>
    <ligand>
        <name>substrate</name>
    </ligand>
</feature>
<dbReference type="EMBL" id="VWXL01000052">
    <property type="protein sequence ID" value="MVB11129.1"/>
    <property type="molecule type" value="Genomic_DNA"/>
</dbReference>
<dbReference type="PANTHER" id="PTHR23100:SF0">
    <property type="entry name" value="ARGININE BIOSYNTHESIS BIFUNCTIONAL PROTEIN ARGJ, MITOCHONDRIAL"/>
    <property type="match status" value="1"/>
</dbReference>
<dbReference type="EC" id="2.3.1.35" evidence="9"/>
<keyword evidence="12" id="KW-1185">Reference proteome</keyword>
<evidence type="ECO:0000256" key="1">
    <source>
        <dbReference type="ARBA" id="ARBA00006774"/>
    </source>
</evidence>
<dbReference type="InterPro" id="IPR016117">
    <property type="entry name" value="ArgJ-like_dom_sf"/>
</dbReference>
<evidence type="ECO:0000256" key="9">
    <source>
        <dbReference type="HAMAP-Rule" id="MF_01106"/>
    </source>
</evidence>
<comment type="pathway">
    <text evidence="9">Amino-acid biosynthesis; L-arginine biosynthesis; N(2)-acetyl-L-ornithine from L-glutamate: step 1/4.</text>
</comment>
<dbReference type="Proteomes" id="UP000515909">
    <property type="component" value="Chromosome"/>
</dbReference>
<feature type="site" description="Cleavage; by autolysis" evidence="9">
    <location>
        <begin position="188"/>
        <end position="189"/>
    </location>
</feature>
<dbReference type="GO" id="GO:0004358">
    <property type="term" value="F:L-glutamate N-acetyltransferase activity, acting on acetyl-L-ornithine as donor"/>
    <property type="evidence" value="ECO:0007669"/>
    <property type="project" value="UniProtKB-UniRule"/>
</dbReference>
<evidence type="ECO:0000313" key="12">
    <source>
        <dbReference type="Proteomes" id="UP000469440"/>
    </source>
</evidence>
<name>A0A6N8HZJ6_9FIRM</name>
<feature type="site" description="Involved in the stabilization of negative charge on the oxyanion by the formation of the oxyanion hole" evidence="9">
    <location>
        <position position="116"/>
    </location>
</feature>
<dbReference type="HAMAP" id="MF_01106">
    <property type="entry name" value="ArgJ"/>
    <property type="match status" value="1"/>
</dbReference>
<dbReference type="GO" id="GO:0006526">
    <property type="term" value="P:L-arginine biosynthetic process"/>
    <property type="evidence" value="ECO:0007669"/>
    <property type="project" value="UniProtKB-UniRule"/>
</dbReference>
<dbReference type="Proteomes" id="UP000469440">
    <property type="component" value="Unassembled WGS sequence"/>
</dbReference>
<evidence type="ECO:0000313" key="10">
    <source>
        <dbReference type="EMBL" id="MVB11129.1"/>
    </source>
</evidence>
<feature type="site" description="Involved in the stabilization of negative charge on the oxyanion by the formation of the oxyanion hole" evidence="9">
    <location>
        <position position="115"/>
    </location>
</feature>
<dbReference type="GO" id="GO:0004042">
    <property type="term" value="F:L-glutamate N-acetyltransferase activity"/>
    <property type="evidence" value="ECO:0007669"/>
    <property type="project" value="UniProtKB-UniRule"/>
</dbReference>
<accession>A0A6N8HZJ6</accession>
<dbReference type="NCBIfam" id="NF003802">
    <property type="entry name" value="PRK05388.1"/>
    <property type="match status" value="1"/>
</dbReference>
<feature type="active site" description="Nucleophile" evidence="9">
    <location>
        <position position="189"/>
    </location>
</feature>
<gene>
    <name evidence="9 10" type="primary">argJ</name>
    <name evidence="10" type="ORF">CAFE_18320</name>
    <name evidence="11" type="ORF">HCR03_11025</name>
</gene>
<feature type="binding site" evidence="9">
    <location>
        <position position="152"/>
    </location>
    <ligand>
        <name>substrate</name>
    </ligand>
</feature>
<keyword evidence="6 9" id="KW-0068">Autocatalytic cleavage</keyword>
<comment type="catalytic activity">
    <reaction evidence="9">
        <text>L-glutamate + acetyl-CoA = N-acetyl-L-glutamate + CoA + H(+)</text>
        <dbReference type="Rhea" id="RHEA:24292"/>
        <dbReference type="ChEBI" id="CHEBI:15378"/>
        <dbReference type="ChEBI" id="CHEBI:29985"/>
        <dbReference type="ChEBI" id="CHEBI:44337"/>
        <dbReference type="ChEBI" id="CHEBI:57287"/>
        <dbReference type="ChEBI" id="CHEBI:57288"/>
        <dbReference type="EC" id="2.3.1.1"/>
    </reaction>
</comment>
<evidence type="ECO:0000256" key="3">
    <source>
        <dbReference type="ARBA" id="ARBA00022571"/>
    </source>
</evidence>
<feature type="chain" id="PRO_5044029325" description="Arginine biosynthesis bifunctional protein ArgJ alpha chain" evidence="9">
    <location>
        <begin position="1"/>
        <end position="188"/>
    </location>
</feature>
<dbReference type="UniPathway" id="UPA00068">
    <property type="reaction ID" value="UER00106"/>
</dbReference>
<reference evidence="11 13" key="2">
    <citation type="submission" date="2020-08" db="EMBL/GenBank/DDBJ databases">
        <title>The isolate Caproiciproducens sp. 7D4C2 produces n-caproate at mildly acidic conditions from hexoses: genome and rBOX comparison with related strains and chain-elongating bacteria.</title>
        <authorList>
            <person name="Esquivel-Elizondo S."/>
            <person name="Bagci C."/>
            <person name="Temovska M."/>
            <person name="Jeon B.S."/>
            <person name="Bessarab I."/>
            <person name="Williams R.B.H."/>
            <person name="Huson D.H."/>
            <person name="Angenent L.T."/>
        </authorList>
    </citation>
    <scope>NUCLEOTIDE SEQUENCE [LARGE SCALE GENOMIC DNA]</scope>
    <source>
        <strain evidence="11 13">7D4C2</strain>
    </source>
</reference>
<keyword evidence="5 9" id="KW-0808">Transferase</keyword>
<dbReference type="AlphaFoldDB" id="A0A6N8HZJ6"/>
<evidence type="ECO:0000313" key="13">
    <source>
        <dbReference type="Proteomes" id="UP000515909"/>
    </source>
</evidence>
<dbReference type="CDD" id="cd02152">
    <property type="entry name" value="OAT"/>
    <property type="match status" value="1"/>
</dbReference>
<comment type="catalytic activity">
    <reaction evidence="9">
        <text>N(2)-acetyl-L-ornithine + L-glutamate = N-acetyl-L-glutamate + L-ornithine</text>
        <dbReference type="Rhea" id="RHEA:15349"/>
        <dbReference type="ChEBI" id="CHEBI:29985"/>
        <dbReference type="ChEBI" id="CHEBI:44337"/>
        <dbReference type="ChEBI" id="CHEBI:46911"/>
        <dbReference type="ChEBI" id="CHEBI:57805"/>
        <dbReference type="EC" id="2.3.1.35"/>
    </reaction>
</comment>
<dbReference type="SUPFAM" id="SSF56266">
    <property type="entry name" value="DmpA/ArgJ-like"/>
    <property type="match status" value="1"/>
</dbReference>
<comment type="pathway">
    <text evidence="9">Amino-acid biosynthesis; L-arginine biosynthesis; L-ornithine and N-acetyl-L-glutamate from L-glutamate and N(2)-acetyl-L-ornithine (cyclic): step 1/1.</text>
</comment>
<comment type="subcellular location">
    <subcellularLocation>
        <location evidence="9">Cytoplasm</location>
    </subcellularLocation>
</comment>
<evidence type="ECO:0000256" key="2">
    <source>
        <dbReference type="ARBA" id="ARBA00011475"/>
    </source>
</evidence>
<comment type="similarity">
    <text evidence="1 9">Belongs to the ArgJ family.</text>
</comment>
<proteinExistence type="inferred from homology"/>
<comment type="subunit">
    <text evidence="2 9">Heterotetramer of two alpha and two beta chains.</text>
</comment>
<dbReference type="Gene3D" id="3.10.20.340">
    <property type="entry name" value="ArgJ beta chain, C-terminal domain"/>
    <property type="match status" value="1"/>
</dbReference>
<dbReference type="Pfam" id="PF01960">
    <property type="entry name" value="ArgJ"/>
    <property type="match status" value="1"/>
</dbReference>
<dbReference type="NCBIfam" id="TIGR00120">
    <property type="entry name" value="ArgJ"/>
    <property type="match status" value="1"/>
</dbReference>
<evidence type="ECO:0000256" key="8">
    <source>
        <dbReference type="ARBA" id="ARBA00023315"/>
    </source>
</evidence>
<feature type="chain" id="PRO_5044029326" description="Arginine biosynthesis bifunctional protein ArgJ beta chain" evidence="9">
    <location>
        <begin position="189"/>
        <end position="407"/>
    </location>
</feature>
<dbReference type="OrthoDB" id="9804242at2"/>
<dbReference type="EMBL" id="CP060286">
    <property type="protein sequence ID" value="QNK39295.1"/>
    <property type="molecule type" value="Genomic_DNA"/>
</dbReference>